<reference evidence="2" key="1">
    <citation type="journal article" date="2014" name="Genome Announc.">
        <title>Genome sequence and annotation of Acremonium chrysogenum, producer of the beta-lactam antibiotic cephalosporin C.</title>
        <authorList>
            <person name="Terfehr D."/>
            <person name="Dahlmann T.A."/>
            <person name="Specht T."/>
            <person name="Zadra I."/>
            <person name="Kuernsteiner H."/>
            <person name="Kueck U."/>
        </authorList>
    </citation>
    <scope>NUCLEOTIDE SEQUENCE [LARGE SCALE GENOMIC DNA]</scope>
    <source>
        <strain evidence="2">ATCC 11550 / CBS 779.69 / DSM 880 / IAM 14645 / JCM 23072 / IMI 49137</strain>
    </source>
</reference>
<dbReference type="Gene3D" id="3.40.50.720">
    <property type="entry name" value="NAD(P)-binding Rossmann-like Domain"/>
    <property type="match status" value="1"/>
</dbReference>
<evidence type="ECO:0000313" key="1">
    <source>
        <dbReference type="EMBL" id="KFH41714.1"/>
    </source>
</evidence>
<comment type="caution">
    <text evidence="1">The sequence shown here is derived from an EMBL/GenBank/DDBJ whole genome shotgun (WGS) entry which is preliminary data.</text>
</comment>
<dbReference type="InterPro" id="IPR052184">
    <property type="entry name" value="SDR_enzymes"/>
</dbReference>
<organism evidence="1 2">
    <name type="scientific">Hapsidospora chrysogenum (strain ATCC 11550 / CBS 779.69 / DSM 880 / IAM 14645 / JCM 23072 / IMI 49137)</name>
    <name type="common">Acremonium chrysogenum</name>
    <dbReference type="NCBI Taxonomy" id="857340"/>
    <lineage>
        <taxon>Eukaryota</taxon>
        <taxon>Fungi</taxon>
        <taxon>Dikarya</taxon>
        <taxon>Ascomycota</taxon>
        <taxon>Pezizomycotina</taxon>
        <taxon>Sordariomycetes</taxon>
        <taxon>Hypocreomycetidae</taxon>
        <taxon>Hypocreales</taxon>
        <taxon>Bionectriaceae</taxon>
        <taxon>Hapsidospora</taxon>
    </lineage>
</organism>
<name>A0A086SX82_HAPC1</name>
<evidence type="ECO:0000313" key="2">
    <source>
        <dbReference type="Proteomes" id="UP000029964"/>
    </source>
</evidence>
<dbReference type="AlphaFoldDB" id="A0A086SX82"/>
<dbReference type="GO" id="GO:0016616">
    <property type="term" value="F:oxidoreductase activity, acting on the CH-OH group of donors, NAD or NADP as acceptor"/>
    <property type="evidence" value="ECO:0007669"/>
    <property type="project" value="TreeGrafter"/>
</dbReference>
<sequence>MPSYLISGVSRGMGFEFLKQLSSDESNIVFGFGRNSAATQNKVNEEIGDRKNIHLLEGDLLDHASIKASVATVEKITGGSLDYLIANGAIMSSYSTFRTYAQLAEDPVALEDDLIRFFRVNVVGNINLINEYMPLILKGAVKKVISITSGFADADTISKHDFSGNPSYPISKAAMNMAMAKFSAEYRKDGVLCMSIAPGVVATSGYQGDEGPHVETGMQDLMGKLAAYAPNFTGPATAEQAVQDVMKVVNASTVEKDFGAFVSQHGDKNWI</sequence>
<dbReference type="OrthoDB" id="7289984at2759"/>
<dbReference type="Proteomes" id="UP000029964">
    <property type="component" value="Unassembled WGS sequence"/>
</dbReference>
<gene>
    <name evidence="1" type="ORF">ACRE_075660</name>
</gene>
<dbReference type="PANTHER" id="PTHR45458:SF3">
    <property type="entry name" value="CHAIN DEHYDROGENASE (ATSC), PUTATIVE-RELATED"/>
    <property type="match status" value="1"/>
</dbReference>
<protein>
    <submittedName>
        <fullName evidence="1">Putative oxidoreductase-like protein</fullName>
    </submittedName>
</protein>
<proteinExistence type="predicted"/>
<dbReference type="InterPro" id="IPR002347">
    <property type="entry name" value="SDR_fam"/>
</dbReference>
<dbReference type="EMBL" id="JPKY01000117">
    <property type="protein sequence ID" value="KFH41714.1"/>
    <property type="molecule type" value="Genomic_DNA"/>
</dbReference>
<accession>A0A086SX82</accession>
<keyword evidence="2" id="KW-1185">Reference proteome</keyword>
<dbReference type="HOGENOM" id="CLU_010194_9_2_1"/>
<dbReference type="PANTHER" id="PTHR45458">
    <property type="entry name" value="SHORT-CHAIN DEHYDROGENASE/REDUCTASE SDR"/>
    <property type="match status" value="1"/>
</dbReference>
<dbReference type="Pfam" id="PF00106">
    <property type="entry name" value="adh_short"/>
    <property type="match status" value="1"/>
</dbReference>
<dbReference type="PRINTS" id="PR00081">
    <property type="entry name" value="GDHRDH"/>
</dbReference>
<dbReference type="SUPFAM" id="SSF51735">
    <property type="entry name" value="NAD(P)-binding Rossmann-fold domains"/>
    <property type="match status" value="1"/>
</dbReference>
<dbReference type="InterPro" id="IPR036291">
    <property type="entry name" value="NAD(P)-bd_dom_sf"/>
</dbReference>